<evidence type="ECO:0000259" key="1">
    <source>
        <dbReference type="PROSITE" id="PS51677"/>
    </source>
</evidence>
<name>A0A069PP18_9BURK</name>
<keyword evidence="3" id="KW-1185">Reference proteome</keyword>
<evidence type="ECO:0000313" key="2">
    <source>
        <dbReference type="EMBL" id="KDR42385.1"/>
    </source>
</evidence>
<dbReference type="AlphaFoldDB" id="A0A069PP18"/>
<reference evidence="2 3" key="1">
    <citation type="submission" date="2014-03" db="EMBL/GenBank/DDBJ databases">
        <title>Draft Genome Sequences of Four Burkholderia Strains.</title>
        <authorList>
            <person name="Liu X.Y."/>
            <person name="Li C.X."/>
            <person name="Xu J.H."/>
        </authorList>
    </citation>
    <scope>NUCLEOTIDE SEQUENCE [LARGE SCALE GENOMIC DNA]</scope>
    <source>
        <strain evidence="2 3">DSM 50014</strain>
    </source>
</reference>
<dbReference type="GO" id="GO:0016810">
    <property type="term" value="F:hydrolase activity, acting on carbon-nitrogen (but not peptide) bonds"/>
    <property type="evidence" value="ECO:0007669"/>
    <property type="project" value="InterPro"/>
</dbReference>
<dbReference type="GO" id="GO:0005975">
    <property type="term" value="P:carbohydrate metabolic process"/>
    <property type="evidence" value="ECO:0007669"/>
    <property type="project" value="InterPro"/>
</dbReference>
<feature type="domain" description="NodB homology" evidence="1">
    <location>
        <begin position="4"/>
        <end position="190"/>
    </location>
</feature>
<dbReference type="InterPro" id="IPR002509">
    <property type="entry name" value="NODB_dom"/>
</dbReference>
<protein>
    <submittedName>
        <fullName evidence="2">Polysaccharide deacetylase</fullName>
    </submittedName>
</protein>
<dbReference type="InterPro" id="IPR050248">
    <property type="entry name" value="Polysacc_deacetylase_ArnD"/>
</dbReference>
<dbReference type="Pfam" id="PF01522">
    <property type="entry name" value="Polysacc_deac_1"/>
    <property type="match status" value="1"/>
</dbReference>
<dbReference type="CDD" id="cd10917">
    <property type="entry name" value="CE4_NodB_like_6s_7s"/>
    <property type="match status" value="1"/>
</dbReference>
<proteinExistence type="predicted"/>
<dbReference type="RefSeq" id="WP_035939720.1">
    <property type="nucleotide sequence ID" value="NZ_CADFFX010000023.1"/>
</dbReference>
<dbReference type="PROSITE" id="PS51677">
    <property type="entry name" value="NODB"/>
    <property type="match status" value="1"/>
</dbReference>
<evidence type="ECO:0000313" key="3">
    <source>
        <dbReference type="Proteomes" id="UP000027466"/>
    </source>
</evidence>
<organism evidence="2 3">
    <name type="scientific">Caballeronia glathei</name>
    <dbReference type="NCBI Taxonomy" id="60547"/>
    <lineage>
        <taxon>Bacteria</taxon>
        <taxon>Pseudomonadati</taxon>
        <taxon>Pseudomonadota</taxon>
        <taxon>Betaproteobacteria</taxon>
        <taxon>Burkholderiales</taxon>
        <taxon>Burkholderiaceae</taxon>
        <taxon>Caballeronia</taxon>
    </lineage>
</organism>
<dbReference type="STRING" id="60547.GCA_000751215_06484"/>
<sequence length="224" mass="25007">MSEFDVTLTFDNGPEPEVTPFVLDVLRRHDIQATFFVLGEKLVDGTRKPLLRRARDEGHWVGNHTFSHVPLGTTPDRKTAEFEIGRTQELIGDAAHENRLFRPTGGDGTLGPSLLSAAAANYLKEGGYSVVLWNAIPEDWLYPDGWVDTAVEQCVSQEHAAVVLHDLPTGAMNNLERFIWAIRMRGGRFVQAFPESCLPLNRGIERTSLTPYVSDPEFLSTKEC</sequence>
<dbReference type="Gene3D" id="3.20.20.370">
    <property type="entry name" value="Glycoside hydrolase/deacetylase"/>
    <property type="match status" value="1"/>
</dbReference>
<comment type="caution">
    <text evidence="2">The sequence shown here is derived from an EMBL/GenBank/DDBJ whole genome shotgun (WGS) entry which is preliminary data.</text>
</comment>
<dbReference type="InterPro" id="IPR011330">
    <property type="entry name" value="Glyco_hydro/deAcase_b/a-brl"/>
</dbReference>
<gene>
    <name evidence="2" type="ORF">BG61_09855</name>
</gene>
<dbReference type="EMBL" id="JFHC01000017">
    <property type="protein sequence ID" value="KDR42385.1"/>
    <property type="molecule type" value="Genomic_DNA"/>
</dbReference>
<dbReference type="Proteomes" id="UP000027466">
    <property type="component" value="Unassembled WGS sequence"/>
</dbReference>
<dbReference type="SUPFAM" id="SSF88713">
    <property type="entry name" value="Glycoside hydrolase/deacetylase"/>
    <property type="match status" value="1"/>
</dbReference>
<accession>A0A069PP18</accession>
<dbReference type="PANTHER" id="PTHR10587">
    <property type="entry name" value="GLYCOSYL TRANSFERASE-RELATED"/>
    <property type="match status" value="1"/>
</dbReference>